<sequence>MSIIGTVQPNLRRRKINTQKMLVIFLFAVVPLFLLILFTYVPFVKMIQFSFHNMSYTKDKGFVGFDNYLRIFTKPEYVDAMLLSLYYMAGAVVQLALALFFASVLSLERLRGSGIYKAILFFPFLVNGIAIGYIFKYFYTHGFVLDTVLQTLGFPLERLPYWLRDQSVNNWSLVFTSVWKYCGQNMVLFIGAIASIDPTLYEAATIDGANRWQQFKAIILPGIKTVFMLNLILSITGSLSAFEPAYVVGSMGANGTATFFIKIHQMAHVSQKVGQACAMAMVLMALILLFTVLQRLFFRYVMKDSESTFNARANKAKALW</sequence>
<dbReference type="EMBL" id="FWXZ01000002">
    <property type="protein sequence ID" value="SMC53020.1"/>
    <property type="molecule type" value="Genomic_DNA"/>
</dbReference>
<organism evidence="1 2">
    <name type="scientific">Aristaeella lactis</name>
    <dbReference type="NCBI Taxonomy" id="3046383"/>
    <lineage>
        <taxon>Bacteria</taxon>
        <taxon>Bacillati</taxon>
        <taxon>Bacillota</taxon>
        <taxon>Clostridia</taxon>
        <taxon>Eubacteriales</taxon>
        <taxon>Aristaeellaceae</taxon>
        <taxon>Aristaeella</taxon>
    </lineage>
</organism>
<name>A0AC61PKE5_9FIRM</name>
<protein>
    <submittedName>
        <fullName evidence="1">Multiple sugar transport system permease protein</fullName>
    </submittedName>
</protein>
<evidence type="ECO:0000313" key="1">
    <source>
        <dbReference type="EMBL" id="SMC53020.1"/>
    </source>
</evidence>
<reference evidence="1" key="1">
    <citation type="submission" date="2017-04" db="EMBL/GenBank/DDBJ databases">
        <authorList>
            <person name="Varghese N."/>
            <person name="Submissions S."/>
        </authorList>
    </citation>
    <scope>NUCLEOTIDE SEQUENCE</scope>
    <source>
        <strain evidence="1">WTE2008</strain>
    </source>
</reference>
<accession>A0AC61PKE5</accession>
<keyword evidence="1" id="KW-0813">Transport</keyword>
<evidence type="ECO:0000313" key="2">
    <source>
        <dbReference type="Proteomes" id="UP000192328"/>
    </source>
</evidence>
<keyword evidence="1" id="KW-0762">Sugar transport</keyword>
<dbReference type="Proteomes" id="UP000192328">
    <property type="component" value="Unassembled WGS sequence"/>
</dbReference>
<comment type="caution">
    <text evidence="1">The sequence shown here is derived from an EMBL/GenBank/DDBJ whole genome shotgun (WGS) entry which is preliminary data.</text>
</comment>
<keyword evidence="2" id="KW-1185">Reference proteome</keyword>
<gene>
    <name evidence="1" type="ORF">SAMN06297397_1260</name>
</gene>
<proteinExistence type="predicted"/>